<keyword evidence="1" id="KW-0732">Signal</keyword>
<evidence type="ECO:0008006" key="4">
    <source>
        <dbReference type="Google" id="ProtNLM"/>
    </source>
</evidence>
<dbReference type="EMBL" id="JAAMPJ010000013">
    <property type="protein sequence ID" value="NGY64621.1"/>
    <property type="molecule type" value="Genomic_DNA"/>
</dbReference>
<evidence type="ECO:0000256" key="1">
    <source>
        <dbReference type="SAM" id="SignalP"/>
    </source>
</evidence>
<protein>
    <recommendedName>
        <fullName evidence="4">Peptidase inhibitor family I36</fullName>
    </recommendedName>
</protein>
<keyword evidence="3" id="KW-1185">Reference proteome</keyword>
<comment type="caution">
    <text evidence="2">The sequence shown here is derived from an EMBL/GenBank/DDBJ whole genome shotgun (WGS) entry which is preliminary data.</text>
</comment>
<dbReference type="Pfam" id="PF03995">
    <property type="entry name" value="Inhibitor_I36"/>
    <property type="match status" value="1"/>
</dbReference>
<evidence type="ECO:0000313" key="2">
    <source>
        <dbReference type="EMBL" id="NGY64621.1"/>
    </source>
</evidence>
<gene>
    <name evidence="2" type="ORF">G7043_37490</name>
</gene>
<reference evidence="2 3" key="1">
    <citation type="submission" date="2020-03" db="EMBL/GenBank/DDBJ databases">
        <title>Isolation and identification of active actinomycetes.</title>
        <authorList>
            <person name="Sun X."/>
        </authorList>
    </citation>
    <scope>NUCLEOTIDE SEQUENCE [LARGE SCALE GENOMIC DNA]</scope>
    <source>
        <strain evidence="2 3">NEAU-D13</strain>
    </source>
</reference>
<proteinExistence type="predicted"/>
<evidence type="ECO:0000313" key="3">
    <source>
        <dbReference type="Proteomes" id="UP000481360"/>
    </source>
</evidence>
<dbReference type="AlphaFoldDB" id="A0A7C9W2W8"/>
<accession>A0A7C9W2W8</accession>
<name>A0A7C9W2W8_9PSEU</name>
<organism evidence="2 3">
    <name type="scientific">Lentzea alba</name>
    <dbReference type="NCBI Taxonomy" id="2714351"/>
    <lineage>
        <taxon>Bacteria</taxon>
        <taxon>Bacillati</taxon>
        <taxon>Actinomycetota</taxon>
        <taxon>Actinomycetes</taxon>
        <taxon>Pseudonocardiales</taxon>
        <taxon>Pseudonocardiaceae</taxon>
        <taxon>Lentzea</taxon>
    </lineage>
</organism>
<feature type="signal peptide" evidence="1">
    <location>
        <begin position="1"/>
        <end position="18"/>
    </location>
</feature>
<feature type="chain" id="PRO_5039195535" description="Peptidase inhibitor family I36" evidence="1">
    <location>
        <begin position="19"/>
        <end position="138"/>
    </location>
</feature>
<dbReference type="Proteomes" id="UP000481360">
    <property type="component" value="Unassembled WGS sequence"/>
</dbReference>
<sequence length="138" mass="14275">MPLALLVVVGVAAPSAQAQAPAGQTAGAAYDTETGQALSAWDCNTGTVCFWTGFGGTGGRCTWEVADADWMSGAIKCPSVTAAEVRSVYNRGTSSAQGVAFYGDTGFTNRIGCTRQGQKGDLTGIRVRSHQWTSSLCD</sequence>